<gene>
    <name evidence="2" type="ORF">H3N35_05065</name>
</gene>
<name>A0ABY7VGZ3_9GAMM</name>
<sequence>MENEGKEQEHYNIGNDINLFHVLIMAIFAGFVTDSGIVGLAAFVGLCTFFCF</sequence>
<keyword evidence="3" id="KW-1185">Reference proteome</keyword>
<dbReference type="Proteomes" id="UP001215231">
    <property type="component" value="Chromosome"/>
</dbReference>
<keyword evidence="1" id="KW-0812">Transmembrane</keyword>
<keyword evidence="1" id="KW-1133">Transmembrane helix</keyword>
<organism evidence="2 3">
    <name type="scientific">Thalassomonas haliotis</name>
    <dbReference type="NCBI Taxonomy" id="485448"/>
    <lineage>
        <taxon>Bacteria</taxon>
        <taxon>Pseudomonadati</taxon>
        <taxon>Pseudomonadota</taxon>
        <taxon>Gammaproteobacteria</taxon>
        <taxon>Alteromonadales</taxon>
        <taxon>Colwelliaceae</taxon>
        <taxon>Thalassomonas</taxon>
    </lineage>
</organism>
<evidence type="ECO:0000256" key="1">
    <source>
        <dbReference type="SAM" id="Phobius"/>
    </source>
</evidence>
<evidence type="ECO:0000313" key="3">
    <source>
        <dbReference type="Proteomes" id="UP001215231"/>
    </source>
</evidence>
<keyword evidence="1" id="KW-0472">Membrane</keyword>
<protein>
    <submittedName>
        <fullName evidence="2">Uncharacterized protein</fullName>
    </submittedName>
</protein>
<proteinExistence type="predicted"/>
<feature type="transmembrane region" description="Helical" evidence="1">
    <location>
        <begin position="20"/>
        <end position="51"/>
    </location>
</feature>
<dbReference type="RefSeq" id="WP_274053165.1">
    <property type="nucleotide sequence ID" value="NZ_CP059693.1"/>
</dbReference>
<accession>A0ABY7VGZ3</accession>
<dbReference type="EMBL" id="CP059693">
    <property type="protein sequence ID" value="WDE12841.1"/>
    <property type="molecule type" value="Genomic_DNA"/>
</dbReference>
<reference evidence="2 3" key="1">
    <citation type="journal article" date="2022" name="Mar. Drugs">
        <title>Bioassay-Guided Fractionation Leads to the Detection of Cholic Acid Generated by the Rare Thalassomonas sp.</title>
        <authorList>
            <person name="Pheiffer F."/>
            <person name="Schneider Y.K."/>
            <person name="Hansen E.H."/>
            <person name="Andersen J.H."/>
            <person name="Isaksson J."/>
            <person name="Busche T."/>
            <person name="R C."/>
            <person name="Kalinowski J."/>
            <person name="Zyl L.V."/>
            <person name="Trindade M."/>
        </authorList>
    </citation>
    <scope>NUCLEOTIDE SEQUENCE [LARGE SCALE GENOMIC DNA]</scope>
    <source>
        <strain evidence="2 3">A5K-61T</strain>
    </source>
</reference>
<evidence type="ECO:0000313" key="2">
    <source>
        <dbReference type="EMBL" id="WDE12841.1"/>
    </source>
</evidence>